<comment type="catalytic activity">
    <reaction evidence="5">
        <text>cytidine(32) in tRNA + S-adenosyl-L-methionine = 2'-O-methylcytidine(32) in tRNA + S-adenosyl-L-homocysteine + H(+)</text>
        <dbReference type="Rhea" id="RHEA:42932"/>
        <dbReference type="Rhea" id="RHEA-COMP:10288"/>
        <dbReference type="Rhea" id="RHEA-COMP:10289"/>
        <dbReference type="ChEBI" id="CHEBI:15378"/>
        <dbReference type="ChEBI" id="CHEBI:57856"/>
        <dbReference type="ChEBI" id="CHEBI:59789"/>
        <dbReference type="ChEBI" id="CHEBI:74495"/>
        <dbReference type="ChEBI" id="CHEBI:82748"/>
        <dbReference type="EC" id="2.1.1.200"/>
    </reaction>
</comment>
<dbReference type="InterPro" id="IPR001537">
    <property type="entry name" value="SpoU_MeTrfase"/>
</dbReference>
<dbReference type="PIRSF" id="PIRSF004808">
    <property type="entry name" value="LasT"/>
    <property type="match status" value="1"/>
</dbReference>
<evidence type="ECO:0000256" key="4">
    <source>
        <dbReference type="ARBA" id="ARBA00022691"/>
    </source>
</evidence>
<comment type="subcellular location">
    <subcellularLocation>
        <location evidence="5">Cytoplasm</location>
    </subcellularLocation>
</comment>
<evidence type="ECO:0000256" key="1">
    <source>
        <dbReference type="ARBA" id="ARBA00007228"/>
    </source>
</evidence>
<keyword evidence="5" id="KW-0963">Cytoplasm</keyword>
<proteinExistence type="inferred from homology"/>
<keyword evidence="2 5" id="KW-0489">Methyltransferase</keyword>
<dbReference type="GO" id="GO:0003723">
    <property type="term" value="F:RNA binding"/>
    <property type="evidence" value="ECO:0007669"/>
    <property type="project" value="InterPro"/>
</dbReference>
<dbReference type="InterPro" id="IPR029028">
    <property type="entry name" value="Alpha/beta_knot_MTases"/>
</dbReference>
<evidence type="ECO:0000313" key="7">
    <source>
        <dbReference type="EMBL" id="CAL17176.1"/>
    </source>
</evidence>
<dbReference type="HOGENOM" id="CLU_056931_3_1_6"/>
<comment type="function">
    <text evidence="5">Catalyzes the formation of 2'O-methylated cytidine (Cm32) or 2'O-methylated uridine (Um32) at position 32 in tRNA.</text>
</comment>
<dbReference type="InterPro" id="IPR004384">
    <property type="entry name" value="RNA_MeTrfase_TrmJ/LasT"/>
</dbReference>
<evidence type="ECO:0000256" key="2">
    <source>
        <dbReference type="ARBA" id="ARBA00022603"/>
    </source>
</evidence>
<dbReference type="GO" id="GO:0106339">
    <property type="term" value="F:tRNA (cytidine(32)-2'-O)-methyltransferase activity"/>
    <property type="evidence" value="ECO:0007669"/>
    <property type="project" value="RHEA"/>
</dbReference>
<dbReference type="Proteomes" id="UP000008871">
    <property type="component" value="Chromosome"/>
</dbReference>
<dbReference type="GO" id="GO:0002128">
    <property type="term" value="P:tRNA nucleoside ribose methylation"/>
    <property type="evidence" value="ECO:0007669"/>
    <property type="project" value="TreeGrafter"/>
</dbReference>
<keyword evidence="4 5" id="KW-0949">S-adenosyl-L-methionine</keyword>
<dbReference type="Pfam" id="PF00588">
    <property type="entry name" value="SpoU_methylase"/>
    <property type="match status" value="1"/>
</dbReference>
<dbReference type="OrthoDB" id="9806346at2"/>
<dbReference type="EMBL" id="AM286690">
    <property type="protein sequence ID" value="CAL17176.1"/>
    <property type="molecule type" value="Genomic_DNA"/>
</dbReference>
<sequence>MDIVFILVEPARGENIGAAARAIKTMGFSQLRLVNPGDMTAAHWVAHHSNDVLEQAMIVDSLAQALVDVDLSIGCTARHRLQKDRYVDADHCAALVAGKGNSVQRVAIVFGREASGLTGDELGLCDLASSIPLAQQQPSLNLAQAVMIYAWELRKQPAVKITEPDPATFSHTRQAVHQQLASLHIQPNENLHQWVDELLPLANDRELGLVRQLLRRLSSQGKQ</sequence>
<dbReference type="InterPro" id="IPR029026">
    <property type="entry name" value="tRNA_m1G_MTases_N"/>
</dbReference>
<evidence type="ECO:0000313" key="8">
    <source>
        <dbReference type="Proteomes" id="UP000008871"/>
    </source>
</evidence>
<dbReference type="GO" id="GO:0160206">
    <property type="term" value="F:tRNA (cytidine(32)/uridine(32)-2'-O)-methyltransferase activity"/>
    <property type="evidence" value="ECO:0007669"/>
    <property type="project" value="UniProtKB-EC"/>
</dbReference>
<comment type="similarity">
    <text evidence="1">Belongs to the class IV-like SAM-binding methyltransferase superfamily. RNA methyltransferase TrmH family.</text>
</comment>
<dbReference type="KEGG" id="abo:ABO_1728"/>
<evidence type="ECO:0000256" key="5">
    <source>
        <dbReference type="RuleBase" id="RU362024"/>
    </source>
</evidence>
<dbReference type="RefSeq" id="WP_011589009.1">
    <property type="nucleotide sequence ID" value="NC_008260.1"/>
</dbReference>
<dbReference type="EC" id="2.1.1.200" evidence="5"/>
<organism evidence="7 8">
    <name type="scientific">Alcanivorax borkumensis (strain ATCC 700651 / DSM 11573 / NCIMB 13689 / SK2)</name>
    <dbReference type="NCBI Taxonomy" id="393595"/>
    <lineage>
        <taxon>Bacteria</taxon>
        <taxon>Pseudomonadati</taxon>
        <taxon>Pseudomonadota</taxon>
        <taxon>Gammaproteobacteria</taxon>
        <taxon>Oceanospirillales</taxon>
        <taxon>Alcanivoracaceae</taxon>
        <taxon>Alcanivorax</taxon>
    </lineage>
</organism>
<comment type="catalytic activity">
    <reaction evidence="5">
        <text>uridine(32) in tRNA + S-adenosyl-L-methionine = 2'-O-methyluridine(32) in tRNA + S-adenosyl-L-homocysteine + H(+)</text>
        <dbReference type="Rhea" id="RHEA:42936"/>
        <dbReference type="Rhea" id="RHEA-COMP:10107"/>
        <dbReference type="Rhea" id="RHEA-COMP:10290"/>
        <dbReference type="ChEBI" id="CHEBI:15378"/>
        <dbReference type="ChEBI" id="CHEBI:57856"/>
        <dbReference type="ChEBI" id="CHEBI:59789"/>
        <dbReference type="ChEBI" id="CHEBI:65315"/>
        <dbReference type="ChEBI" id="CHEBI:74478"/>
        <dbReference type="EC" id="2.1.1.200"/>
    </reaction>
</comment>
<keyword evidence="8" id="KW-1185">Reference proteome</keyword>
<reference evidence="7 8" key="1">
    <citation type="journal article" date="2006" name="Nat. Biotechnol.">
        <title>Genome sequence of the ubiquitous hydrocarbon-degrading marine bacterium Alcanivorax borkumensis.</title>
        <authorList>
            <person name="Schneiker S."/>
            <person name="Martins dos Santos V.A.P."/>
            <person name="Bartels D."/>
            <person name="Bekel T."/>
            <person name="Brecht M."/>
            <person name="Buhrmester J."/>
            <person name="Chernikova T.N."/>
            <person name="Denaro R."/>
            <person name="Ferrer M."/>
            <person name="Gertler C."/>
            <person name="Goesmann A."/>
            <person name="Golyshina O.V."/>
            <person name="Kaminski F."/>
            <person name="Khachane A.N."/>
            <person name="Lang S."/>
            <person name="Linke B."/>
            <person name="McHardy A.C."/>
            <person name="Meyer F."/>
            <person name="Nechitaylo T."/>
            <person name="Puehler A."/>
            <person name="Regenhardt D."/>
            <person name="Rupp O."/>
            <person name="Sabirova J.S."/>
            <person name="Selbitschka W."/>
            <person name="Yakimov M.M."/>
            <person name="Timmis K.N."/>
            <person name="Vorhoelter F.-J."/>
            <person name="Weidner S."/>
            <person name="Kaiser O."/>
            <person name="Golyshin P.N."/>
        </authorList>
    </citation>
    <scope>NUCLEOTIDE SEQUENCE [LARGE SCALE GENOMIC DNA]</scope>
    <source>
        <strain evidence="8">ATCC 700651 / DSM 11573 / NCIMB 13689 / SK2</strain>
    </source>
</reference>
<dbReference type="NCBIfam" id="NF007752">
    <property type="entry name" value="PRK10433.1"/>
    <property type="match status" value="1"/>
</dbReference>
<dbReference type="AlphaFoldDB" id="Q0VNS2"/>
<keyword evidence="3 7" id="KW-0808">Transferase</keyword>
<dbReference type="STRING" id="393595.ABO_1728"/>
<dbReference type="Gene3D" id="3.40.1280.10">
    <property type="match status" value="1"/>
</dbReference>
<evidence type="ECO:0000259" key="6">
    <source>
        <dbReference type="Pfam" id="PF00588"/>
    </source>
</evidence>
<dbReference type="NCBIfam" id="TIGR00050">
    <property type="entry name" value="rRNA_methyl_1"/>
    <property type="match status" value="1"/>
</dbReference>
<dbReference type="GO" id="GO:0005829">
    <property type="term" value="C:cytosol"/>
    <property type="evidence" value="ECO:0007669"/>
    <property type="project" value="TreeGrafter"/>
</dbReference>
<dbReference type="CDD" id="cd18093">
    <property type="entry name" value="SpoU-like_TrmJ"/>
    <property type="match status" value="1"/>
</dbReference>
<feature type="domain" description="tRNA/rRNA methyltransferase SpoU type" evidence="6">
    <location>
        <begin position="3"/>
        <end position="150"/>
    </location>
</feature>
<comment type="subunit">
    <text evidence="5">Homodimer.</text>
</comment>
<dbReference type="PANTHER" id="PTHR42786:SF1">
    <property type="entry name" value="TRNA (CYTIDINE_URIDINE-2'-O-)-METHYLTRANSFERASE TRMJ"/>
    <property type="match status" value="1"/>
</dbReference>
<dbReference type="PANTHER" id="PTHR42786">
    <property type="entry name" value="TRNA/RRNA METHYLTRANSFERASE"/>
    <property type="match status" value="1"/>
</dbReference>
<protein>
    <recommendedName>
        <fullName evidence="5">tRNA (cytidine/uridine-2'-O-)-methyltransferase TrmJ</fullName>
        <ecNumber evidence="5">2.1.1.200</ecNumber>
    </recommendedName>
    <alternativeName>
        <fullName evidence="5">tRNA (cytidine(32)/uridine(32)-2'-O)-methyltransferase</fullName>
    </alternativeName>
    <alternativeName>
        <fullName evidence="5">tRNA Cm32/Um32 methyltransferase</fullName>
    </alternativeName>
</protein>
<keyword evidence="5" id="KW-0819">tRNA processing</keyword>
<dbReference type="eggNOG" id="COG0565">
    <property type="taxonomic scope" value="Bacteria"/>
</dbReference>
<gene>
    <name evidence="7" type="primary">lasT</name>
    <name evidence="5" type="synonym">trmJ</name>
    <name evidence="7" type="ordered locus">ABO_1728</name>
</gene>
<name>Q0VNS2_ALCBS</name>
<dbReference type="SUPFAM" id="SSF75217">
    <property type="entry name" value="alpha/beta knot"/>
    <property type="match status" value="1"/>
</dbReference>
<accession>Q0VNS2</accession>
<evidence type="ECO:0000256" key="3">
    <source>
        <dbReference type="ARBA" id="ARBA00022679"/>
    </source>
</evidence>